<accession>A0A4P9Y432</accession>
<evidence type="ECO:0000313" key="4">
    <source>
        <dbReference type="Proteomes" id="UP000267251"/>
    </source>
</evidence>
<dbReference type="InterPro" id="IPR036517">
    <property type="entry name" value="FF_domain_sf"/>
</dbReference>
<feature type="non-terminal residue" evidence="3">
    <location>
        <position position="1"/>
    </location>
</feature>
<dbReference type="InterPro" id="IPR045148">
    <property type="entry name" value="TCRG1-like"/>
</dbReference>
<gene>
    <name evidence="3" type="ORF">BJ684DRAFT_20035</name>
</gene>
<evidence type="ECO:0008006" key="5">
    <source>
        <dbReference type="Google" id="ProtNLM"/>
    </source>
</evidence>
<dbReference type="PANTHER" id="PTHR15377">
    <property type="entry name" value="TRANSCRIPTION ELONGATION REGULATOR 1"/>
    <property type="match status" value="1"/>
</dbReference>
<dbReference type="AlphaFoldDB" id="A0A4P9Y432"/>
<dbReference type="PANTHER" id="PTHR15377:SF3">
    <property type="entry name" value="WW DOMAIN-CONTAINING PROTEIN"/>
    <property type="match status" value="1"/>
</dbReference>
<evidence type="ECO:0000256" key="1">
    <source>
        <dbReference type="ARBA" id="ARBA00022737"/>
    </source>
</evidence>
<dbReference type="Gene3D" id="1.10.10.440">
    <property type="entry name" value="FF domain"/>
    <property type="match status" value="1"/>
</dbReference>
<dbReference type="GO" id="GO:0003712">
    <property type="term" value="F:transcription coregulator activity"/>
    <property type="evidence" value="ECO:0007669"/>
    <property type="project" value="TreeGrafter"/>
</dbReference>
<feature type="region of interest" description="Disordered" evidence="2">
    <location>
        <begin position="1"/>
        <end position="21"/>
    </location>
</feature>
<dbReference type="EMBL" id="KZ988009">
    <property type="protein sequence ID" value="RKP13484.1"/>
    <property type="molecule type" value="Genomic_DNA"/>
</dbReference>
<keyword evidence="1" id="KW-0677">Repeat</keyword>
<reference evidence="4" key="1">
    <citation type="journal article" date="2018" name="Nat. Microbiol.">
        <title>Leveraging single-cell genomics to expand the fungal tree of life.</title>
        <authorList>
            <person name="Ahrendt S.R."/>
            <person name="Quandt C.A."/>
            <person name="Ciobanu D."/>
            <person name="Clum A."/>
            <person name="Salamov A."/>
            <person name="Andreopoulos B."/>
            <person name="Cheng J.F."/>
            <person name="Woyke T."/>
            <person name="Pelin A."/>
            <person name="Henrissat B."/>
            <person name="Reynolds N.K."/>
            <person name="Benny G.L."/>
            <person name="Smith M.E."/>
            <person name="James T.Y."/>
            <person name="Grigoriev I.V."/>
        </authorList>
    </citation>
    <scope>NUCLEOTIDE SEQUENCE [LARGE SCALE GENOMIC DNA]</scope>
</reference>
<dbReference type="GO" id="GO:0070063">
    <property type="term" value="F:RNA polymerase binding"/>
    <property type="evidence" value="ECO:0007669"/>
    <property type="project" value="InterPro"/>
</dbReference>
<feature type="region of interest" description="Disordered" evidence="2">
    <location>
        <begin position="238"/>
        <end position="261"/>
    </location>
</feature>
<proteinExistence type="predicted"/>
<keyword evidence="4" id="KW-1185">Reference proteome</keyword>
<organism evidence="3 4">
    <name type="scientific">Piptocephalis cylindrospora</name>
    <dbReference type="NCBI Taxonomy" id="1907219"/>
    <lineage>
        <taxon>Eukaryota</taxon>
        <taxon>Fungi</taxon>
        <taxon>Fungi incertae sedis</taxon>
        <taxon>Zoopagomycota</taxon>
        <taxon>Zoopagomycotina</taxon>
        <taxon>Zoopagomycetes</taxon>
        <taxon>Zoopagales</taxon>
        <taxon>Piptocephalidaceae</taxon>
        <taxon>Piptocephalis</taxon>
    </lineage>
</organism>
<evidence type="ECO:0000313" key="3">
    <source>
        <dbReference type="EMBL" id="RKP13484.1"/>
    </source>
</evidence>
<name>A0A4P9Y432_9FUNG</name>
<dbReference type="Proteomes" id="UP000267251">
    <property type="component" value="Unassembled WGS sequence"/>
</dbReference>
<protein>
    <recommendedName>
        <fullName evidence="5">FF domain-containing protein</fullName>
    </recommendedName>
</protein>
<feature type="compositionally biased region" description="Acidic residues" evidence="2">
    <location>
        <begin position="247"/>
        <end position="261"/>
    </location>
</feature>
<dbReference type="GO" id="GO:0005634">
    <property type="term" value="C:nucleus"/>
    <property type="evidence" value="ECO:0007669"/>
    <property type="project" value="TreeGrafter"/>
</dbReference>
<sequence>EEQGKGGEEVDRVERSLREREEEVRKKQGRLGWERRKGRGAYEKTEAEQDLMTFLVEMGPSIDIPIHTLLQGLERRGKERYERILGKSGVEDVWESYCMEKTQRQRADVERRLDRVVGSSLGISWDEVKGALEGDRALLQSLPLAPDGSPQALEPLFHRYMSKRRAKAQEALTFMLQESKMLTYWLKEGGLDLSGIHRVLEEDARYHLMGYDPSLRDKLIREYLQGFGEQGQAVLLGKGMKRRGEGEDGIEEQDMDHGEED</sequence>
<evidence type="ECO:0000256" key="2">
    <source>
        <dbReference type="SAM" id="MobiDB-lite"/>
    </source>
</evidence>